<evidence type="ECO:0000256" key="2">
    <source>
        <dbReference type="ARBA" id="ARBA00022764"/>
    </source>
</evidence>
<dbReference type="AlphaFoldDB" id="X1UIE4"/>
<dbReference type="EMBL" id="BARW01034084">
    <property type="protein sequence ID" value="GAJ03347.1"/>
    <property type="molecule type" value="Genomic_DNA"/>
</dbReference>
<proteinExistence type="predicted"/>
<dbReference type="PANTHER" id="PTHR47637:SF1">
    <property type="entry name" value="CHAPERONE SURA"/>
    <property type="match status" value="1"/>
</dbReference>
<dbReference type="Pfam" id="PF00639">
    <property type="entry name" value="Rotamase"/>
    <property type="match status" value="1"/>
</dbReference>
<dbReference type="SUPFAM" id="SSF109998">
    <property type="entry name" value="Triger factor/SurA peptide-binding domain-like"/>
    <property type="match status" value="1"/>
</dbReference>
<keyword evidence="2" id="KW-0574">Periplasm</keyword>
<evidence type="ECO:0000259" key="7">
    <source>
        <dbReference type="PROSITE" id="PS50198"/>
    </source>
</evidence>
<evidence type="ECO:0000256" key="4">
    <source>
        <dbReference type="ARBA" id="ARBA00023186"/>
    </source>
</evidence>
<evidence type="ECO:0000256" key="3">
    <source>
        <dbReference type="ARBA" id="ARBA00023110"/>
    </source>
</evidence>
<feature type="domain" description="PpiC" evidence="7">
    <location>
        <begin position="164"/>
        <end position="233"/>
    </location>
</feature>
<gene>
    <name evidence="8" type="ORF">S12H4_53521</name>
</gene>
<dbReference type="Gene3D" id="3.10.50.40">
    <property type="match status" value="1"/>
</dbReference>
<feature type="non-terminal residue" evidence="8">
    <location>
        <position position="233"/>
    </location>
</feature>
<evidence type="ECO:0000256" key="1">
    <source>
        <dbReference type="ARBA" id="ARBA00022729"/>
    </source>
</evidence>
<keyword evidence="3" id="KW-0697">Rotamase</keyword>
<feature type="non-terminal residue" evidence="8">
    <location>
        <position position="1"/>
    </location>
</feature>
<evidence type="ECO:0000313" key="8">
    <source>
        <dbReference type="EMBL" id="GAJ03347.1"/>
    </source>
</evidence>
<comment type="caution">
    <text evidence="8">The sequence shown here is derived from an EMBL/GenBank/DDBJ whole genome shotgun (WGS) entry which is preliminary data.</text>
</comment>
<dbReference type="InterPro" id="IPR015391">
    <property type="entry name" value="SurA_N"/>
</dbReference>
<dbReference type="InterPro" id="IPR046357">
    <property type="entry name" value="PPIase_dom_sf"/>
</dbReference>
<organism evidence="8">
    <name type="scientific">marine sediment metagenome</name>
    <dbReference type="NCBI Taxonomy" id="412755"/>
    <lineage>
        <taxon>unclassified sequences</taxon>
        <taxon>metagenomes</taxon>
        <taxon>ecological metagenomes</taxon>
    </lineage>
</organism>
<dbReference type="InterPro" id="IPR000297">
    <property type="entry name" value="PPIase_PpiC"/>
</dbReference>
<dbReference type="Gene3D" id="1.10.4030.10">
    <property type="entry name" value="Porin chaperone SurA, peptide-binding domain"/>
    <property type="match status" value="1"/>
</dbReference>
<feature type="region of interest" description="Disordered" evidence="6">
    <location>
        <begin position="200"/>
        <end position="233"/>
    </location>
</feature>
<dbReference type="Pfam" id="PF09312">
    <property type="entry name" value="SurA_N"/>
    <property type="match status" value="1"/>
</dbReference>
<keyword evidence="5" id="KW-0413">Isomerase</keyword>
<dbReference type="InterPro" id="IPR027304">
    <property type="entry name" value="Trigger_fact/SurA_dom_sf"/>
</dbReference>
<evidence type="ECO:0000256" key="5">
    <source>
        <dbReference type="ARBA" id="ARBA00023235"/>
    </source>
</evidence>
<dbReference type="SUPFAM" id="SSF54534">
    <property type="entry name" value="FKBP-like"/>
    <property type="match status" value="1"/>
</dbReference>
<dbReference type="GO" id="GO:0003755">
    <property type="term" value="F:peptidyl-prolyl cis-trans isomerase activity"/>
    <property type="evidence" value="ECO:0007669"/>
    <property type="project" value="UniProtKB-KW"/>
</dbReference>
<dbReference type="PROSITE" id="PS50198">
    <property type="entry name" value="PPIC_PPIASE_2"/>
    <property type="match status" value="1"/>
</dbReference>
<protein>
    <recommendedName>
        <fullName evidence="7">PpiC domain-containing protein</fullName>
    </recommendedName>
</protein>
<reference evidence="8" key="1">
    <citation type="journal article" date="2014" name="Front. Microbiol.">
        <title>High frequency of phylogenetically diverse reductive dehalogenase-homologous genes in deep subseafloor sedimentary metagenomes.</title>
        <authorList>
            <person name="Kawai M."/>
            <person name="Futagami T."/>
            <person name="Toyoda A."/>
            <person name="Takaki Y."/>
            <person name="Nishi S."/>
            <person name="Hori S."/>
            <person name="Arai W."/>
            <person name="Tsubouchi T."/>
            <person name="Morono Y."/>
            <person name="Uchiyama I."/>
            <person name="Ito T."/>
            <person name="Fujiyama A."/>
            <person name="Inagaki F."/>
            <person name="Takami H."/>
        </authorList>
    </citation>
    <scope>NUCLEOTIDE SEQUENCE</scope>
    <source>
        <strain evidence="8">Expedition CK06-06</strain>
    </source>
</reference>
<keyword evidence="4" id="KW-0143">Chaperone</keyword>
<keyword evidence="1" id="KW-0732">Signal</keyword>
<evidence type="ECO:0000256" key="6">
    <source>
        <dbReference type="SAM" id="MobiDB-lite"/>
    </source>
</evidence>
<accession>X1UIE4</accession>
<name>X1UIE4_9ZZZZ</name>
<sequence>SISFLFGQDVVDAIVAIVNDDIITISDYMTEHDTIYDLLRSQFQGEEFTKQYEKEKEGLLERMIIERLLIQESIRQDIRSTADIEGQIRSMVDGIKKQYNIGTDEEFKRMMAQQGINYDNWMAQQEKTIIQQALIFSEVGRSIAIDETDVVNYYDLHPEEFTILPTYKLKGIYISSEDKSEPEAQAKMEEVDEKLAAGEELESLASQYSEGPEKESQGDIGTYKKGDMDKNLE</sequence>
<feature type="compositionally biased region" description="Basic and acidic residues" evidence="6">
    <location>
        <begin position="211"/>
        <end position="233"/>
    </location>
</feature>
<dbReference type="PANTHER" id="PTHR47637">
    <property type="entry name" value="CHAPERONE SURA"/>
    <property type="match status" value="1"/>
</dbReference>
<dbReference type="InterPro" id="IPR050280">
    <property type="entry name" value="OMP_Chaperone_SurA"/>
</dbReference>